<keyword evidence="1" id="KW-0812">Transmembrane</keyword>
<dbReference type="EMBL" id="QDEB01057148">
    <property type="protein sequence ID" value="RZC36958.1"/>
    <property type="molecule type" value="Genomic_DNA"/>
</dbReference>
<gene>
    <name evidence="2" type="ORF">BDFB_012378</name>
</gene>
<protein>
    <submittedName>
        <fullName evidence="2">Uncharacterized protein</fullName>
    </submittedName>
</protein>
<keyword evidence="3" id="KW-1185">Reference proteome</keyword>
<feature type="transmembrane region" description="Helical" evidence="1">
    <location>
        <begin position="120"/>
        <end position="140"/>
    </location>
</feature>
<proteinExistence type="predicted"/>
<dbReference type="OrthoDB" id="6712674at2759"/>
<keyword evidence="1" id="KW-0472">Membrane</keyword>
<dbReference type="Proteomes" id="UP000292052">
    <property type="component" value="Unassembled WGS sequence"/>
</dbReference>
<organism evidence="2 3">
    <name type="scientific">Asbolus verrucosus</name>
    <name type="common">Desert ironclad beetle</name>
    <dbReference type="NCBI Taxonomy" id="1661398"/>
    <lineage>
        <taxon>Eukaryota</taxon>
        <taxon>Metazoa</taxon>
        <taxon>Ecdysozoa</taxon>
        <taxon>Arthropoda</taxon>
        <taxon>Hexapoda</taxon>
        <taxon>Insecta</taxon>
        <taxon>Pterygota</taxon>
        <taxon>Neoptera</taxon>
        <taxon>Endopterygota</taxon>
        <taxon>Coleoptera</taxon>
        <taxon>Polyphaga</taxon>
        <taxon>Cucujiformia</taxon>
        <taxon>Tenebrionidae</taxon>
        <taxon>Pimeliinae</taxon>
        <taxon>Asbolus</taxon>
    </lineage>
</organism>
<keyword evidence="1" id="KW-1133">Transmembrane helix</keyword>
<dbReference type="AlphaFoldDB" id="A0A482VX05"/>
<feature type="transmembrane region" description="Helical" evidence="1">
    <location>
        <begin position="68"/>
        <end position="88"/>
    </location>
</feature>
<name>A0A482VX05_ASBVE</name>
<feature type="transmembrane region" description="Helical" evidence="1">
    <location>
        <begin position="32"/>
        <end position="56"/>
    </location>
</feature>
<comment type="caution">
    <text evidence="2">The sequence shown here is derived from an EMBL/GenBank/DDBJ whole genome shotgun (WGS) entry which is preliminary data.</text>
</comment>
<sequence length="174" mass="20695">MKFEEEEVTQFIQNDVLETYQKISVTIFHNGILRIILCFIFSALITLELIQTYMFLKKFESIYFIQYGSLYFGVPYILLCAATIPYSLNVVENVFGKVPLWKLDCADDKTEKQIKKEARFLNGFIICFATLGLICLDMCFEMTNEKELFYNEDYQREIEKRLVFCIKHHTEFYK</sequence>
<evidence type="ECO:0000256" key="1">
    <source>
        <dbReference type="SAM" id="Phobius"/>
    </source>
</evidence>
<accession>A0A482VX05</accession>
<evidence type="ECO:0000313" key="2">
    <source>
        <dbReference type="EMBL" id="RZC36958.1"/>
    </source>
</evidence>
<evidence type="ECO:0000313" key="3">
    <source>
        <dbReference type="Proteomes" id="UP000292052"/>
    </source>
</evidence>
<reference evidence="2 3" key="1">
    <citation type="submission" date="2017-03" db="EMBL/GenBank/DDBJ databases">
        <title>Genome of the blue death feigning beetle - Asbolus verrucosus.</title>
        <authorList>
            <person name="Rider S.D."/>
        </authorList>
    </citation>
    <scope>NUCLEOTIDE SEQUENCE [LARGE SCALE GENOMIC DNA]</scope>
    <source>
        <strain evidence="2">Butters</strain>
        <tissue evidence="2">Head and leg muscle</tissue>
    </source>
</reference>